<dbReference type="SUPFAM" id="SSF53098">
    <property type="entry name" value="Ribonuclease H-like"/>
    <property type="match status" value="1"/>
</dbReference>
<organism evidence="2 3">
    <name type="scientific">Marinithermus hydrothermalis (strain DSM 14884 / JCM 11576 / T1)</name>
    <dbReference type="NCBI Taxonomy" id="869210"/>
    <lineage>
        <taxon>Bacteria</taxon>
        <taxon>Thermotogati</taxon>
        <taxon>Deinococcota</taxon>
        <taxon>Deinococci</taxon>
        <taxon>Thermales</taxon>
        <taxon>Thermaceae</taxon>
        <taxon>Marinithermus</taxon>
    </lineage>
</organism>
<dbReference type="GO" id="GO:0004803">
    <property type="term" value="F:transposase activity"/>
    <property type="evidence" value="ECO:0007669"/>
    <property type="project" value="InterPro"/>
</dbReference>
<proteinExistence type="predicted"/>
<dbReference type="KEGG" id="mhd:Marky_1076"/>
<dbReference type="eggNOG" id="COG3385">
    <property type="taxonomic scope" value="Bacteria"/>
</dbReference>
<evidence type="ECO:0000259" key="1">
    <source>
        <dbReference type="Pfam" id="PF01609"/>
    </source>
</evidence>
<name>F2NMD0_MARHT</name>
<feature type="domain" description="Transposase IS4-like" evidence="1">
    <location>
        <begin position="150"/>
        <end position="306"/>
    </location>
</feature>
<reference evidence="2 3" key="1">
    <citation type="journal article" date="2012" name="Stand. Genomic Sci.">
        <title>Complete genome sequence of the aerobic, heterotroph Marinithermus hydrothermalis type strain (T1(T)) from a deep-sea hydrothermal vent chimney.</title>
        <authorList>
            <person name="Copeland A."/>
            <person name="Gu W."/>
            <person name="Yasawong M."/>
            <person name="Lapidus A."/>
            <person name="Lucas S."/>
            <person name="Deshpande S."/>
            <person name="Pagani I."/>
            <person name="Tapia R."/>
            <person name="Cheng J.F."/>
            <person name="Goodwin L.A."/>
            <person name="Pitluck S."/>
            <person name="Liolios K."/>
            <person name="Ivanova N."/>
            <person name="Mavromatis K."/>
            <person name="Mikhailova N."/>
            <person name="Pati A."/>
            <person name="Chen A."/>
            <person name="Palaniappan K."/>
            <person name="Land M."/>
            <person name="Pan C."/>
            <person name="Brambilla E.M."/>
            <person name="Rohde M."/>
            <person name="Tindall B.J."/>
            <person name="Sikorski J."/>
            <person name="Goker M."/>
            <person name="Detter J.C."/>
            <person name="Bristow J."/>
            <person name="Eisen J.A."/>
            <person name="Markowitz V."/>
            <person name="Hugenholtz P."/>
            <person name="Kyrpides N.C."/>
            <person name="Klenk H.P."/>
            <person name="Woyke T."/>
        </authorList>
    </citation>
    <scope>NUCLEOTIDE SEQUENCE [LARGE SCALE GENOMIC DNA]</scope>
    <source>
        <strain evidence="3">DSM 14884 / JCM 11576 / T1</strain>
    </source>
</reference>
<protein>
    <submittedName>
        <fullName evidence="2">Transposase IS4 family protein</fullName>
    </submittedName>
</protein>
<dbReference type="InterPro" id="IPR002559">
    <property type="entry name" value="Transposase_11"/>
</dbReference>
<dbReference type="HOGENOM" id="CLU_064472_1_0_0"/>
<evidence type="ECO:0000313" key="2">
    <source>
        <dbReference type="EMBL" id="AEB11818.1"/>
    </source>
</evidence>
<sequence>MTQAALSLLWTLLALLPSPHLQESLKALLLLLLHGHGKARPQHSQVKSPSALSRFLNRYPWPTRALIRLARKEAEKALDRARKKKGPKPRLLVVLDLVTLEKRGRFQALPLSFFHGKWGLHLVVLYLVYGDLRIPWAYRLWRGKGEKALSRLALSLLASLPPWMRRAFRIRVAADAAFGTTWFLFGVKRLGFEAVVGMRRDRRLREGGRLGDLRRQGSRVYLWGLSFPVWVAWYRYPLPQGGWEWRYVVATFPATPRTALTWGKRRFAIEHFFRAAKSEFSLGQFGQRTALGVHRFLVLSLLAYLLAHWVGMEGKEAGGRPGSGRRGFSCLSSWCRSPCGSSMPWVSGRRGEGVKVYAGYAGGASFELTLLSSPPGASTSTLGKEFP</sequence>
<dbReference type="Pfam" id="PF01609">
    <property type="entry name" value="DDE_Tnp_1"/>
    <property type="match status" value="1"/>
</dbReference>
<gene>
    <name evidence="2" type="ordered locus">Marky_1076</name>
</gene>
<keyword evidence="3" id="KW-1185">Reference proteome</keyword>
<dbReference type="Proteomes" id="UP000007030">
    <property type="component" value="Chromosome"/>
</dbReference>
<dbReference type="GO" id="GO:0003677">
    <property type="term" value="F:DNA binding"/>
    <property type="evidence" value="ECO:0007669"/>
    <property type="project" value="InterPro"/>
</dbReference>
<dbReference type="AlphaFoldDB" id="F2NMD0"/>
<evidence type="ECO:0000313" key="3">
    <source>
        <dbReference type="Proteomes" id="UP000007030"/>
    </source>
</evidence>
<dbReference type="EMBL" id="CP002630">
    <property type="protein sequence ID" value="AEB11818.1"/>
    <property type="molecule type" value="Genomic_DNA"/>
</dbReference>
<accession>F2NMD0</accession>
<dbReference type="InterPro" id="IPR012337">
    <property type="entry name" value="RNaseH-like_sf"/>
</dbReference>
<dbReference type="GO" id="GO:0006313">
    <property type="term" value="P:DNA transposition"/>
    <property type="evidence" value="ECO:0007669"/>
    <property type="project" value="InterPro"/>
</dbReference>